<evidence type="ECO:0000256" key="1">
    <source>
        <dbReference type="ARBA" id="ARBA00009106"/>
    </source>
</evidence>
<organism evidence="5 6">
    <name type="scientific">Ignisphaera aggregans</name>
    <dbReference type="NCBI Taxonomy" id="334771"/>
    <lineage>
        <taxon>Archaea</taxon>
        <taxon>Thermoproteota</taxon>
        <taxon>Thermoprotei</taxon>
        <taxon>Desulfurococcales</taxon>
        <taxon>Desulfurococcaceae</taxon>
        <taxon>Ignisphaera</taxon>
    </lineage>
</organism>
<evidence type="ECO:0000256" key="2">
    <source>
        <dbReference type="ARBA" id="ARBA00022980"/>
    </source>
</evidence>
<evidence type="ECO:0000256" key="3">
    <source>
        <dbReference type="ARBA" id="ARBA00023274"/>
    </source>
</evidence>
<dbReference type="Pfam" id="PF03297">
    <property type="entry name" value="Ribosomal_S25"/>
    <property type="match status" value="1"/>
</dbReference>
<evidence type="ECO:0000256" key="4">
    <source>
        <dbReference type="SAM" id="MobiDB-lite"/>
    </source>
</evidence>
<dbReference type="GO" id="GO:1990904">
    <property type="term" value="C:ribonucleoprotein complex"/>
    <property type="evidence" value="ECO:0007669"/>
    <property type="project" value="UniProtKB-KW"/>
</dbReference>
<evidence type="ECO:0000313" key="6">
    <source>
        <dbReference type="Proteomes" id="UP000605805"/>
    </source>
</evidence>
<dbReference type="EMBL" id="DQTV01000044">
    <property type="protein sequence ID" value="HIP56866.1"/>
    <property type="molecule type" value="Genomic_DNA"/>
</dbReference>
<accession>A0A832YZY4</accession>
<evidence type="ECO:0008006" key="7">
    <source>
        <dbReference type="Google" id="ProtNLM"/>
    </source>
</evidence>
<dbReference type="GO" id="GO:0005840">
    <property type="term" value="C:ribosome"/>
    <property type="evidence" value="ECO:0007669"/>
    <property type="project" value="UniProtKB-KW"/>
</dbReference>
<evidence type="ECO:0000313" key="5">
    <source>
        <dbReference type="EMBL" id="HIP56866.1"/>
    </source>
</evidence>
<comment type="caution">
    <text evidence="5">The sequence shown here is derived from an EMBL/GenBank/DDBJ whole genome shotgun (WGS) entry which is preliminary data.</text>
</comment>
<name>A0A832YZY4_9CREN</name>
<dbReference type="AlphaFoldDB" id="A0A832YZY4"/>
<dbReference type="Gene3D" id="3.30.63.20">
    <property type="match status" value="1"/>
</dbReference>
<gene>
    <name evidence="5" type="ORF">EYH02_02185</name>
</gene>
<proteinExistence type="inferred from homology"/>
<keyword evidence="3" id="KW-0687">Ribonucleoprotein</keyword>
<reference evidence="5" key="1">
    <citation type="journal article" date="2020" name="ISME J.">
        <title>Gammaproteobacteria mediating utilization of methyl-, sulfur- and petroleum organic compounds in deep ocean hydrothermal plumes.</title>
        <authorList>
            <person name="Zhou Z."/>
            <person name="Liu Y."/>
            <person name="Pan J."/>
            <person name="Cron B.R."/>
            <person name="Toner B.M."/>
            <person name="Anantharaman K."/>
            <person name="Breier J.A."/>
            <person name="Dick G.J."/>
            <person name="Li M."/>
        </authorList>
    </citation>
    <scope>NUCLEOTIDE SEQUENCE</scope>
    <source>
        <strain evidence="5">SZUA-1435</strain>
    </source>
</reference>
<feature type="region of interest" description="Disordered" evidence="4">
    <location>
        <begin position="1"/>
        <end position="29"/>
    </location>
</feature>
<dbReference type="InterPro" id="IPR004977">
    <property type="entry name" value="Ribosomal_eS25"/>
</dbReference>
<protein>
    <recommendedName>
        <fullName evidence="7">30S ribosomal protein S25e</fullName>
    </recommendedName>
</protein>
<keyword evidence="2" id="KW-0689">Ribosomal protein</keyword>
<comment type="similarity">
    <text evidence="1">Belongs to the eukaryotic ribosomal protein eS25 family.</text>
</comment>
<dbReference type="Proteomes" id="UP000605805">
    <property type="component" value="Unassembled WGS sequence"/>
</dbReference>
<sequence>MGTKGGKPITAIEKRQARMMREEVRKKEERREKRQALGLVDPALVDKIAHDIRGLDVVTPFILTQRYNLKYSTAKKVLLELANRGVVEIYSKTRRLIIALPKK</sequence>
<feature type="compositionally biased region" description="Basic and acidic residues" evidence="4">
    <location>
        <begin position="12"/>
        <end position="29"/>
    </location>
</feature>